<protein>
    <submittedName>
        <fullName evidence="1">Uncharacterized protein</fullName>
    </submittedName>
</protein>
<organism evidence="1">
    <name type="scientific">Serratia phage Kevin</name>
    <dbReference type="NCBI Taxonomy" id="3161161"/>
    <lineage>
        <taxon>Viruses</taxon>
        <taxon>Duplodnaviria</taxon>
        <taxon>Heunggongvirae</taxon>
        <taxon>Uroviricota</taxon>
        <taxon>Caudoviricetes</taxon>
        <taxon>Pantevenvirales</taxon>
        <taxon>Ackermannviridae</taxon>
        <taxon>Miltonvirus</taxon>
    </lineage>
</organism>
<name>A0AAU8KWE0_9CAUD</name>
<sequence>MSIKEIVQAINAGDNVTAEAELVSELNVRRDAIVEEGRQYVLASIEEAVNGSPEDNGAE</sequence>
<proteinExistence type="predicted"/>
<accession>A0AAU8KWE0</accession>
<reference evidence="1" key="1">
    <citation type="submission" date="2024-06" db="EMBL/GenBank/DDBJ databases">
        <authorList>
            <person name="Melgar S."/>
            <person name="Ryabinky S."/>
            <person name="Merugu K."/>
            <person name="Desisa B."/>
            <person name="Truong H."/>
            <person name="Jamal R."/>
            <person name="Sandhu A."/>
            <person name="Johnson A."/>
        </authorList>
    </citation>
    <scope>NUCLEOTIDE SEQUENCE</scope>
</reference>
<dbReference type="EMBL" id="PP869623">
    <property type="protein sequence ID" value="XCN27919.1"/>
    <property type="molecule type" value="Genomic_DNA"/>
</dbReference>
<evidence type="ECO:0000313" key="1">
    <source>
        <dbReference type="EMBL" id="XCN27919.1"/>
    </source>
</evidence>